<sequence length="333" mass="37905">MEIATYGQGRRLLGLPPLFNPQEGTTIMEPPGGGVGYWAGAPSVLYDEEVSKFYLYYRLRRPRPVRGGECCIAESEDGVKFRPIWQAKKENFNSPSVEKSCLLKTIDGKYRLYISYVDPLDNRWRIDMMEASSPEKFKPGERKEILTASSIHCEGVKDPYVLVVGGRYYMIASYAPTPEKVSEELKDKMHRTADVYNTGITKSHTGLALSNDGVNFKWWGDILSPGKGWDAYASRISCILYLPPVFIAFYDGSSTVKENYEEKTGLAISFDLIHYHKVTEQGPLLTSPYGSGSLRYMDSIIVDDEIYYYYEYTRKDGSHELRMNKVKLWTGKN</sequence>
<accession>A0A497E1E2</accession>
<evidence type="ECO:0008006" key="3">
    <source>
        <dbReference type="Google" id="ProtNLM"/>
    </source>
</evidence>
<gene>
    <name evidence="1" type="ORF">DRJ00_09160</name>
</gene>
<dbReference type="AlphaFoldDB" id="A0A497E1E2"/>
<proteinExistence type="predicted"/>
<reference evidence="1 2" key="1">
    <citation type="submission" date="2018-06" db="EMBL/GenBank/DDBJ databases">
        <title>Extensive metabolic versatility and redundancy in microbially diverse, dynamic hydrothermal sediments.</title>
        <authorList>
            <person name="Dombrowski N."/>
            <person name="Teske A."/>
            <person name="Baker B.J."/>
        </authorList>
    </citation>
    <scope>NUCLEOTIDE SEQUENCE [LARGE SCALE GENOMIC DNA]</scope>
    <source>
        <strain evidence="1">B47_G16</strain>
    </source>
</reference>
<comment type="caution">
    <text evidence="1">The sequence shown here is derived from an EMBL/GenBank/DDBJ whole genome shotgun (WGS) entry which is preliminary data.</text>
</comment>
<dbReference type="Proteomes" id="UP000279422">
    <property type="component" value="Unassembled WGS sequence"/>
</dbReference>
<dbReference type="Gene3D" id="2.115.10.20">
    <property type="entry name" value="Glycosyl hydrolase domain, family 43"/>
    <property type="match status" value="2"/>
</dbReference>
<name>A0A497E1E2_UNCAE</name>
<dbReference type="EMBL" id="QMPZ01000224">
    <property type="protein sequence ID" value="RLE06799.1"/>
    <property type="molecule type" value="Genomic_DNA"/>
</dbReference>
<evidence type="ECO:0000313" key="2">
    <source>
        <dbReference type="Proteomes" id="UP000279422"/>
    </source>
</evidence>
<dbReference type="SUPFAM" id="SSF75005">
    <property type="entry name" value="Arabinanase/levansucrase/invertase"/>
    <property type="match status" value="2"/>
</dbReference>
<organism evidence="1 2">
    <name type="scientific">Aerophobetes bacterium</name>
    <dbReference type="NCBI Taxonomy" id="2030807"/>
    <lineage>
        <taxon>Bacteria</taxon>
        <taxon>Candidatus Aerophobota</taxon>
    </lineage>
</organism>
<evidence type="ECO:0000313" key="1">
    <source>
        <dbReference type="EMBL" id="RLE06799.1"/>
    </source>
</evidence>
<protein>
    <recommendedName>
        <fullName evidence="3">Glycosyl hydrolase family 32 N-terminal domain-containing protein</fullName>
    </recommendedName>
</protein>
<dbReference type="InterPro" id="IPR023296">
    <property type="entry name" value="Glyco_hydro_beta-prop_sf"/>
</dbReference>